<dbReference type="InterPro" id="IPR052744">
    <property type="entry name" value="GPAT/DAPAT"/>
</dbReference>
<proteinExistence type="predicted"/>
<dbReference type="GO" id="GO:0004366">
    <property type="term" value="F:glycerol-3-phosphate O-acyltransferase activity"/>
    <property type="evidence" value="ECO:0007669"/>
    <property type="project" value="TreeGrafter"/>
</dbReference>
<protein>
    <recommendedName>
        <fullName evidence="4">Phospholipid/glycerol acyltransferase domain-containing protein</fullName>
    </recommendedName>
</protein>
<evidence type="ECO:0000313" key="3">
    <source>
        <dbReference type="Proteomes" id="UP001360560"/>
    </source>
</evidence>
<feature type="transmembrane region" description="Helical" evidence="1">
    <location>
        <begin position="523"/>
        <end position="542"/>
    </location>
</feature>
<keyword evidence="1" id="KW-0472">Membrane</keyword>
<feature type="transmembrane region" description="Helical" evidence="1">
    <location>
        <begin position="483"/>
        <end position="511"/>
    </location>
</feature>
<organism evidence="2 3">
    <name type="scientific">Saccharomycopsis crataegensis</name>
    <dbReference type="NCBI Taxonomy" id="43959"/>
    <lineage>
        <taxon>Eukaryota</taxon>
        <taxon>Fungi</taxon>
        <taxon>Dikarya</taxon>
        <taxon>Ascomycota</taxon>
        <taxon>Saccharomycotina</taxon>
        <taxon>Saccharomycetes</taxon>
        <taxon>Saccharomycopsidaceae</taxon>
        <taxon>Saccharomycopsis</taxon>
    </lineage>
</organism>
<name>A0AAV5QNJ3_9ASCO</name>
<gene>
    <name evidence="2" type="ORF">DASC09_036060</name>
</gene>
<evidence type="ECO:0008006" key="4">
    <source>
        <dbReference type="Google" id="ProtNLM"/>
    </source>
</evidence>
<dbReference type="PANTHER" id="PTHR31605">
    <property type="entry name" value="GLYCEROL-3-PHOSPHATE O-ACYLTRANSFERASE 1"/>
    <property type="match status" value="1"/>
</dbReference>
<comment type="caution">
    <text evidence="2">The sequence shown here is derived from an EMBL/GenBank/DDBJ whole genome shotgun (WGS) entry which is preliminary data.</text>
</comment>
<dbReference type="EMBL" id="BTFZ01000011">
    <property type="protein sequence ID" value="GMM36281.1"/>
    <property type="molecule type" value="Genomic_DNA"/>
</dbReference>
<sequence>MSSEEKDKKILAHIPKITTNEAPIDYRSFSIKNLFFDLVAVFCYLITHIFFREVEVVGLQNVPKKGPVILVCAPHSNQFVDAAIVFTPIKQFLGRNTSGIIAESSYKQRFMGMLAKLTDSIPVPRAQDNLKLVEAGKIYVNNSNIDGDCFTILNGLGTSFTKFEVSGIIGLPNSLGNYKIKEIINDEELILARPITNPKAISLLDNEEGVEFKYCDKVDTNKTFQNVFNHLYRQGLIAIWPEGGSHDRTDLLPLKPGVAIMALGSVAAITRDIDPDATITIIPTGQYYFHPNKFRSRAVLEFGQPIMVNKSHGDKYIEDPRGAVGDLLNTIKEALQTVTITAPDRETLRTIQAIRRLYKTNSSKPMSLATVNETNRRLLIGWKHYRYQEQIKTLFKSVQDYNHLIFQLGLKDHQIKERDINSNRVNTLKVIASRISKLVVFGTLSLPGVILFAPVFILVGIYSKKKQYQALKNSSVKVKAIDVVASWKVISATVTAPTFYVLYSIIGVHYIRSYNLLFGLHNYVLLFVSCYLLLVFTTYSAYRIGEAGMDIIKSLPPLFVQLISQNSMNKLRQYRENLSNKVTNVCNDLGPNLFDDFDKFYAVGKSDSVNDSKKVSINRASIKRIPSLSSLSNINFFSCDDHYETDATVETDDDDAHSLGSSFQNIEKSSVLLNTGSELHSTHIEKRG</sequence>
<dbReference type="GeneID" id="90074256"/>
<dbReference type="RefSeq" id="XP_064853277.1">
    <property type="nucleotide sequence ID" value="XM_064997205.1"/>
</dbReference>
<reference evidence="2 3" key="1">
    <citation type="journal article" date="2023" name="Elife">
        <title>Identification of key yeast species and microbe-microbe interactions impacting larval growth of Drosophila in the wild.</title>
        <authorList>
            <person name="Mure A."/>
            <person name="Sugiura Y."/>
            <person name="Maeda R."/>
            <person name="Honda K."/>
            <person name="Sakurai N."/>
            <person name="Takahashi Y."/>
            <person name="Watada M."/>
            <person name="Katoh T."/>
            <person name="Gotoh A."/>
            <person name="Gotoh Y."/>
            <person name="Taniguchi I."/>
            <person name="Nakamura K."/>
            <person name="Hayashi T."/>
            <person name="Katayama T."/>
            <person name="Uemura T."/>
            <person name="Hattori Y."/>
        </authorList>
    </citation>
    <scope>NUCLEOTIDE SEQUENCE [LARGE SCALE GENOMIC DNA]</scope>
    <source>
        <strain evidence="2 3">SC-9</strain>
    </source>
</reference>
<dbReference type="AlphaFoldDB" id="A0AAV5QNJ3"/>
<accession>A0AAV5QNJ3</accession>
<dbReference type="GO" id="GO:0016287">
    <property type="term" value="F:glycerone-phosphate O-acyltransferase activity"/>
    <property type="evidence" value="ECO:0007669"/>
    <property type="project" value="TreeGrafter"/>
</dbReference>
<feature type="transmembrane region" description="Helical" evidence="1">
    <location>
        <begin position="438"/>
        <end position="462"/>
    </location>
</feature>
<keyword evidence="3" id="KW-1185">Reference proteome</keyword>
<dbReference type="PANTHER" id="PTHR31605:SF2">
    <property type="entry name" value="GLYCEROL-3-PHOSPHATE O-ACYLTRANSFERASE 2"/>
    <property type="match status" value="1"/>
</dbReference>
<dbReference type="GO" id="GO:0008654">
    <property type="term" value="P:phospholipid biosynthetic process"/>
    <property type="evidence" value="ECO:0007669"/>
    <property type="project" value="TreeGrafter"/>
</dbReference>
<keyword evidence="1" id="KW-0812">Transmembrane</keyword>
<evidence type="ECO:0000313" key="2">
    <source>
        <dbReference type="EMBL" id="GMM36281.1"/>
    </source>
</evidence>
<dbReference type="Proteomes" id="UP001360560">
    <property type="component" value="Unassembled WGS sequence"/>
</dbReference>
<feature type="transmembrane region" description="Helical" evidence="1">
    <location>
        <begin position="34"/>
        <end position="51"/>
    </location>
</feature>
<keyword evidence="1" id="KW-1133">Transmembrane helix</keyword>
<evidence type="ECO:0000256" key="1">
    <source>
        <dbReference type="SAM" id="Phobius"/>
    </source>
</evidence>
<dbReference type="SUPFAM" id="SSF69593">
    <property type="entry name" value="Glycerol-3-phosphate (1)-acyltransferase"/>
    <property type="match status" value="2"/>
</dbReference>